<dbReference type="Pfam" id="PF13511">
    <property type="entry name" value="DUF4124"/>
    <property type="match status" value="1"/>
</dbReference>
<dbReference type="OrthoDB" id="6120668at2"/>
<comment type="caution">
    <text evidence="4">The sequence shown here is derived from an EMBL/GenBank/DDBJ whole genome shotgun (WGS) entry which is preliminary data.</text>
</comment>
<organism evidence="4 5">
    <name type="scientific">Sedimenticola selenatireducens</name>
    <dbReference type="NCBI Taxonomy" id="191960"/>
    <lineage>
        <taxon>Bacteria</taxon>
        <taxon>Pseudomonadati</taxon>
        <taxon>Pseudomonadota</taxon>
        <taxon>Gammaproteobacteria</taxon>
        <taxon>Chromatiales</taxon>
        <taxon>Sedimenticolaceae</taxon>
        <taxon>Sedimenticola</taxon>
    </lineage>
</organism>
<evidence type="ECO:0000259" key="3">
    <source>
        <dbReference type="Pfam" id="PF13511"/>
    </source>
</evidence>
<feature type="chain" id="PRO_5021863194" evidence="2">
    <location>
        <begin position="24"/>
        <end position="160"/>
    </location>
</feature>
<reference evidence="4 5" key="1">
    <citation type="submission" date="2019-07" db="EMBL/GenBank/DDBJ databases">
        <title>The pathways for chlorine oxyanion respiration interact through the shared metabolite chlorate.</title>
        <authorList>
            <person name="Barnum T.P."/>
            <person name="Cheng Y."/>
            <person name="Hill K.A."/>
            <person name="Lucas L.N."/>
            <person name="Carlson H.K."/>
            <person name="Coates J.D."/>
        </authorList>
    </citation>
    <scope>NUCLEOTIDE SEQUENCE [LARGE SCALE GENOMIC DNA]</scope>
    <source>
        <strain evidence="4 5">BK-1</strain>
    </source>
</reference>
<sequence length="160" mass="18162">MVVNMKWIALLFAAIICTQIAQAGGIKKWTDSEGNVHFGDAPPPTQKTKRIEVKDPATGNGSMVRPDVLLSRKTERRKSHIRDEEPERDYGERLRYRNAAVKGEVLMGMTSKEVERSQGKPIEINESMGSYGVREQWVYQRPNGSMYFIYLDNGKVTGRN</sequence>
<evidence type="ECO:0000256" key="1">
    <source>
        <dbReference type="SAM" id="MobiDB-lite"/>
    </source>
</evidence>
<feature type="region of interest" description="Disordered" evidence="1">
    <location>
        <begin position="37"/>
        <end position="88"/>
    </location>
</feature>
<dbReference type="AlphaFoldDB" id="A0A557S7N4"/>
<feature type="domain" description="DUF4124" evidence="3">
    <location>
        <begin position="28"/>
        <end position="58"/>
    </location>
</feature>
<accession>A0A557S7N4</accession>
<keyword evidence="5" id="KW-1185">Reference proteome</keyword>
<protein>
    <submittedName>
        <fullName evidence="4">DUF4124 domain-containing protein</fullName>
    </submittedName>
</protein>
<keyword evidence="2" id="KW-0732">Signal</keyword>
<dbReference type="InterPro" id="IPR025392">
    <property type="entry name" value="DUF4124"/>
</dbReference>
<dbReference type="Proteomes" id="UP000316649">
    <property type="component" value="Unassembled WGS sequence"/>
</dbReference>
<evidence type="ECO:0000313" key="5">
    <source>
        <dbReference type="Proteomes" id="UP000316649"/>
    </source>
</evidence>
<feature type="signal peptide" evidence="2">
    <location>
        <begin position="1"/>
        <end position="23"/>
    </location>
</feature>
<name>A0A557S7N4_9GAMM</name>
<dbReference type="EMBL" id="VMNH01000013">
    <property type="protein sequence ID" value="TVO73418.1"/>
    <property type="molecule type" value="Genomic_DNA"/>
</dbReference>
<evidence type="ECO:0000256" key="2">
    <source>
        <dbReference type="SAM" id="SignalP"/>
    </source>
</evidence>
<evidence type="ECO:0000313" key="4">
    <source>
        <dbReference type="EMBL" id="TVO73418.1"/>
    </source>
</evidence>
<gene>
    <name evidence="4" type="ORF">FHP88_11035</name>
</gene>
<proteinExistence type="predicted"/>